<dbReference type="AlphaFoldDB" id="A0AAW7M9V6"/>
<feature type="transmembrane region" description="Helical" evidence="6">
    <location>
        <begin position="7"/>
        <end position="28"/>
    </location>
</feature>
<evidence type="ECO:0000256" key="3">
    <source>
        <dbReference type="ARBA" id="ARBA00022692"/>
    </source>
</evidence>
<feature type="transmembrane region" description="Helical" evidence="6">
    <location>
        <begin position="217"/>
        <end position="239"/>
    </location>
</feature>
<dbReference type="InterPro" id="IPR002293">
    <property type="entry name" value="AA/rel_permease1"/>
</dbReference>
<protein>
    <submittedName>
        <fullName evidence="7">APC family permease</fullName>
    </submittedName>
</protein>
<proteinExistence type="predicted"/>
<feature type="transmembrane region" description="Helical" evidence="6">
    <location>
        <begin position="336"/>
        <end position="356"/>
    </location>
</feature>
<evidence type="ECO:0000256" key="5">
    <source>
        <dbReference type="ARBA" id="ARBA00023136"/>
    </source>
</evidence>
<feature type="transmembrane region" description="Helical" evidence="6">
    <location>
        <begin position="312"/>
        <end position="330"/>
    </location>
</feature>
<organism evidence="7 8">
    <name type="scientific">Demequina lignilytica</name>
    <dbReference type="NCBI Taxonomy" id="3051663"/>
    <lineage>
        <taxon>Bacteria</taxon>
        <taxon>Bacillati</taxon>
        <taxon>Actinomycetota</taxon>
        <taxon>Actinomycetes</taxon>
        <taxon>Micrococcales</taxon>
        <taxon>Demequinaceae</taxon>
        <taxon>Demequina</taxon>
    </lineage>
</organism>
<dbReference type="PANTHER" id="PTHR42770">
    <property type="entry name" value="AMINO ACID TRANSPORTER-RELATED"/>
    <property type="match status" value="1"/>
</dbReference>
<accession>A0AAW7M9V6</accession>
<dbReference type="InterPro" id="IPR050367">
    <property type="entry name" value="APC_superfamily"/>
</dbReference>
<comment type="subcellular location">
    <subcellularLocation>
        <location evidence="1">Cell membrane</location>
        <topology evidence="1">Multi-pass membrane protein</topology>
    </subcellularLocation>
</comment>
<dbReference type="GO" id="GO:0022857">
    <property type="term" value="F:transmembrane transporter activity"/>
    <property type="evidence" value="ECO:0007669"/>
    <property type="project" value="InterPro"/>
</dbReference>
<dbReference type="PIRSF" id="PIRSF006060">
    <property type="entry name" value="AA_transporter"/>
    <property type="match status" value="1"/>
</dbReference>
<dbReference type="GO" id="GO:0005886">
    <property type="term" value="C:plasma membrane"/>
    <property type="evidence" value="ECO:0007669"/>
    <property type="project" value="UniProtKB-SubCell"/>
</dbReference>
<comment type="caution">
    <text evidence="7">The sequence shown here is derived from an EMBL/GenBank/DDBJ whole genome shotgun (WGS) entry which is preliminary data.</text>
</comment>
<feature type="transmembrane region" description="Helical" evidence="6">
    <location>
        <begin position="111"/>
        <end position="128"/>
    </location>
</feature>
<evidence type="ECO:0000313" key="8">
    <source>
        <dbReference type="Proteomes" id="UP001172737"/>
    </source>
</evidence>
<dbReference type="Pfam" id="PF13520">
    <property type="entry name" value="AA_permease_2"/>
    <property type="match status" value="1"/>
</dbReference>
<dbReference type="PANTHER" id="PTHR42770:SF7">
    <property type="entry name" value="MEMBRANE PROTEIN"/>
    <property type="match status" value="1"/>
</dbReference>
<evidence type="ECO:0000256" key="1">
    <source>
        <dbReference type="ARBA" id="ARBA00004651"/>
    </source>
</evidence>
<keyword evidence="3 6" id="KW-0812">Transmembrane</keyword>
<gene>
    <name evidence="7" type="ORF">QQX10_08990</name>
</gene>
<keyword evidence="5 6" id="KW-0472">Membrane</keyword>
<feature type="transmembrane region" description="Helical" evidence="6">
    <location>
        <begin position="182"/>
        <end position="205"/>
    </location>
</feature>
<keyword evidence="4 6" id="KW-1133">Transmembrane helix</keyword>
<feature type="transmembrane region" description="Helical" evidence="6">
    <location>
        <begin position="140"/>
        <end position="162"/>
    </location>
</feature>
<keyword evidence="8" id="KW-1185">Reference proteome</keyword>
<dbReference type="RefSeq" id="WP_301119844.1">
    <property type="nucleotide sequence ID" value="NZ_JAUHPX010000005.1"/>
</dbReference>
<dbReference type="Gene3D" id="1.20.1740.10">
    <property type="entry name" value="Amino acid/polyamine transporter I"/>
    <property type="match status" value="1"/>
</dbReference>
<evidence type="ECO:0000256" key="4">
    <source>
        <dbReference type="ARBA" id="ARBA00022989"/>
    </source>
</evidence>
<evidence type="ECO:0000256" key="6">
    <source>
        <dbReference type="SAM" id="Phobius"/>
    </source>
</evidence>
<evidence type="ECO:0000313" key="7">
    <source>
        <dbReference type="EMBL" id="MDN4488302.1"/>
    </source>
</evidence>
<dbReference type="EMBL" id="JAUHPX010000005">
    <property type="protein sequence ID" value="MDN4488302.1"/>
    <property type="molecule type" value="Genomic_DNA"/>
</dbReference>
<evidence type="ECO:0000256" key="2">
    <source>
        <dbReference type="ARBA" id="ARBA00022475"/>
    </source>
</evidence>
<feature type="transmembrane region" description="Helical" evidence="6">
    <location>
        <begin position="34"/>
        <end position="52"/>
    </location>
</feature>
<feature type="transmembrane region" description="Helical" evidence="6">
    <location>
        <begin position="267"/>
        <end position="291"/>
    </location>
</feature>
<feature type="transmembrane region" description="Helical" evidence="6">
    <location>
        <begin position="84"/>
        <end position="105"/>
    </location>
</feature>
<reference evidence="7" key="1">
    <citation type="submission" date="2023-06" db="EMBL/GenBank/DDBJ databases">
        <title>Sysu t00039.</title>
        <authorList>
            <person name="Gao L."/>
            <person name="Fang B.-Z."/>
            <person name="Li W.-J."/>
        </authorList>
    </citation>
    <scope>NUCLEOTIDE SEQUENCE</scope>
    <source>
        <strain evidence="7">SYSU T00039</strain>
    </source>
</reference>
<dbReference type="Proteomes" id="UP001172737">
    <property type="component" value="Unassembled WGS sequence"/>
</dbReference>
<sequence length="416" mass="40484">MSTRRVGLVGATAIGVGSMLGAGVFVVWGPAASLAGALLPAAVLVAGLVALLNAGSTAQLAAVHPVAGGAYAYGRAELGAWPGFLAGAGFVLGKTASVAAVALAIGRYLAPDHAALVATAAIIASWLLNSRGVTRTAGAAVVLASVVVAVLVAAVYAIAAAGPADAAFLGIVGPEGGAVPGVVGGVLAAAALVFFAFAGYARIATLGEEVSRPARTIPWAIAGALVVALTAYLLLSLALPARLGEGLVTSTAPIADAVDGTWLPVPLVTFAAVAAAAGSLLALTAGVGRTAMAMAREGDLPRALARANGRGVPALAEGLSGLVAIGLVWVGSLTFVIAMSSFAVLLYYAVAGAAAFRAAGAGHLEGWRMPRAASASGAVLCVLLMIALPWPALVAAVATLALAAAVRMAATRASSR</sequence>
<keyword evidence="2" id="KW-1003">Cell membrane</keyword>
<name>A0AAW7M9V6_9MICO</name>